<keyword evidence="4" id="KW-1185">Reference proteome</keyword>
<feature type="compositionally biased region" description="Basic residues" evidence="1">
    <location>
        <begin position="1"/>
        <end position="12"/>
    </location>
</feature>
<dbReference type="EMBL" id="KN839860">
    <property type="protein sequence ID" value="KIJ61755.1"/>
    <property type="molecule type" value="Genomic_DNA"/>
</dbReference>
<reference evidence="3 4" key="1">
    <citation type="submission" date="2014-04" db="EMBL/GenBank/DDBJ databases">
        <title>Evolutionary Origins and Diversification of the Mycorrhizal Mutualists.</title>
        <authorList>
            <consortium name="DOE Joint Genome Institute"/>
            <consortium name="Mycorrhizal Genomics Consortium"/>
            <person name="Kohler A."/>
            <person name="Kuo A."/>
            <person name="Nagy L.G."/>
            <person name="Floudas D."/>
            <person name="Copeland A."/>
            <person name="Barry K.W."/>
            <person name="Cichocki N."/>
            <person name="Veneault-Fourrey C."/>
            <person name="LaButti K."/>
            <person name="Lindquist E.A."/>
            <person name="Lipzen A."/>
            <person name="Lundell T."/>
            <person name="Morin E."/>
            <person name="Murat C."/>
            <person name="Riley R."/>
            <person name="Ohm R."/>
            <person name="Sun H."/>
            <person name="Tunlid A."/>
            <person name="Henrissat B."/>
            <person name="Grigoriev I.V."/>
            <person name="Hibbett D.S."/>
            <person name="Martin F."/>
        </authorList>
    </citation>
    <scope>NUCLEOTIDE SEQUENCE [LARGE SCALE GENOMIC DNA]</scope>
    <source>
        <strain evidence="3 4">MD-312</strain>
    </source>
</reference>
<accession>A0A0C9VUP1</accession>
<gene>
    <name evidence="3" type="ORF">HYDPIDRAFT_137335</name>
</gene>
<evidence type="ECO:0000256" key="2">
    <source>
        <dbReference type="SAM" id="Phobius"/>
    </source>
</evidence>
<evidence type="ECO:0000313" key="3">
    <source>
        <dbReference type="EMBL" id="KIJ61755.1"/>
    </source>
</evidence>
<name>A0A0C9VUP1_9AGAM</name>
<dbReference type="OrthoDB" id="2756263at2759"/>
<keyword evidence="2" id="KW-1133">Transmembrane helix</keyword>
<dbReference type="Proteomes" id="UP000053820">
    <property type="component" value="Unassembled WGS sequence"/>
</dbReference>
<dbReference type="HOGENOM" id="CLU_400635_0_0_1"/>
<dbReference type="AlphaFoldDB" id="A0A0C9VUP1"/>
<evidence type="ECO:0000256" key="1">
    <source>
        <dbReference type="SAM" id="MobiDB-lite"/>
    </source>
</evidence>
<proteinExistence type="predicted"/>
<feature type="region of interest" description="Disordered" evidence="1">
    <location>
        <begin position="1"/>
        <end position="24"/>
    </location>
</feature>
<protein>
    <submittedName>
        <fullName evidence="3">Uncharacterized protein</fullName>
    </submittedName>
</protein>
<keyword evidence="2" id="KW-0472">Membrane</keyword>
<feature type="transmembrane region" description="Helical" evidence="2">
    <location>
        <begin position="705"/>
        <end position="726"/>
    </location>
</feature>
<evidence type="ECO:0000313" key="4">
    <source>
        <dbReference type="Proteomes" id="UP000053820"/>
    </source>
</evidence>
<keyword evidence="2" id="KW-0812">Transmembrane</keyword>
<sequence length="730" mass="81873">MANLKGRGKNKSKSKDTSGANRHKVKPCVAPQYTDPFAPPMCLTLEEDGLTRCHRPIAEGGQERCELHDSQYRKMYQKYKDASALVDEVKLKDELPTKQEISRNTDLRSIDHTTRWIRTYVEAIRVEIACRNLEQRRFFLKADVNHRKEFLAKEMKKAIQAIDHLQARACSIFLAENSAPEWVKSRQTIMDASSNESPSVDAVISVALAGGYLELYALSHAGTSHAVLPSAIDHDDDDLIGIELYEKKTRLLASFNFLLEPDEFDQVPVAGADRAVTETLRYMTASAKVMKQYARQVIFREPSLFMKSLDKASFRDFILSTDFEFEDLAKFYIMMAHLLNFGLPWYKDAVLETLAMLPHGRAGITANVGDPKNRFSVLGGWVYNCGNKQTMPDDAWFFLVTNLRSPINLEPLLFHVCRSFDDLTKLLSIGAMGFTPPPPFCGNANSKLDAIALASRNHLSLCGIVIANMVSTHQPPHMSGPMPSTTPSGQPNLTVWVELETRAHILGALSSQPDAFTEAFLQEVQSRPDLFQVLIYSETGPKQKVNKKVNILGATPSTVLPSLRHRAFVAPSSGRPTGYGRWTVLRSAVDLFFGNSKFPGYLEHERDTGKGFFHFKNLPVKYFIILDTIPNRHHSVLARNVAWAALRAKGYGSGKYSSRKFEKAADTLLEACAKERLAWMPWEWYIEKVKGVPGVQFGRRPKVSLYVYVSVVFGLGVLAFIAKSVLSPVW</sequence>
<organism evidence="3 4">
    <name type="scientific">Hydnomerulius pinastri MD-312</name>
    <dbReference type="NCBI Taxonomy" id="994086"/>
    <lineage>
        <taxon>Eukaryota</taxon>
        <taxon>Fungi</taxon>
        <taxon>Dikarya</taxon>
        <taxon>Basidiomycota</taxon>
        <taxon>Agaricomycotina</taxon>
        <taxon>Agaricomycetes</taxon>
        <taxon>Agaricomycetidae</taxon>
        <taxon>Boletales</taxon>
        <taxon>Boletales incertae sedis</taxon>
        <taxon>Leucogyrophana</taxon>
    </lineage>
</organism>